<dbReference type="Pfam" id="PF03883">
    <property type="entry name" value="H2O2_YaaD"/>
    <property type="match status" value="1"/>
</dbReference>
<protein>
    <recommendedName>
        <fullName evidence="1">UPF0246 protein FRX57_06080</fullName>
    </recommendedName>
</protein>
<comment type="similarity">
    <text evidence="1">Belongs to the UPF0246 family.</text>
</comment>
<accession>A0A5C5SB97</accession>
<evidence type="ECO:0000313" key="3">
    <source>
        <dbReference type="Proteomes" id="UP000317430"/>
    </source>
</evidence>
<reference evidence="2 3" key="1">
    <citation type="submission" date="2019-08" db="EMBL/GenBank/DDBJ databases">
        <authorList>
            <person name="Lei W."/>
        </authorList>
    </citation>
    <scope>NUCLEOTIDE SEQUENCE [LARGE SCALE GENOMIC DNA]</scope>
    <source>
        <strain evidence="2 3">CCUG 66496</strain>
    </source>
</reference>
<name>A0A5C5SB97_9STRE</name>
<gene>
    <name evidence="2" type="primary">yaaA</name>
    <name evidence="2" type="ORF">FRX57_06080</name>
</gene>
<dbReference type="GO" id="GO:0005829">
    <property type="term" value="C:cytosol"/>
    <property type="evidence" value="ECO:0007669"/>
    <property type="project" value="TreeGrafter"/>
</dbReference>
<dbReference type="GO" id="GO:0033194">
    <property type="term" value="P:response to hydroperoxide"/>
    <property type="evidence" value="ECO:0007669"/>
    <property type="project" value="TreeGrafter"/>
</dbReference>
<dbReference type="NCBIfam" id="NF002543">
    <property type="entry name" value="PRK02101.1-4"/>
    <property type="match status" value="1"/>
</dbReference>
<dbReference type="OrthoDB" id="9777133at2"/>
<dbReference type="Proteomes" id="UP000317430">
    <property type="component" value="Unassembled WGS sequence"/>
</dbReference>
<dbReference type="RefSeq" id="WP_146567710.1">
    <property type="nucleotide sequence ID" value="NZ_VOHL01000005.1"/>
</dbReference>
<sequence length="240" mass="27468">MKYLIPTAKEMAEKDPIAPHPLSSQSKTIIQELAQYSPDQLAKLYKIKAEASLLEEQRWQELAQNKASSYPAIQLFNGLMYRQLDPEVIQHGQDFLQNQVFITSALYGVIPANFPIQPHRLDFNCSLKVTGKSLKHYWRTDFDQAVEKEPVVSLLSSEFETVFSPKIAKQFIRISFQEEKDGQLKTHSTISKKGRGLLLNQVIQHQVTDLETIKQLNFAGFAYAPQLSEEYHLVFVKTVN</sequence>
<keyword evidence="3" id="KW-1185">Reference proteome</keyword>
<dbReference type="HAMAP" id="MF_00652">
    <property type="entry name" value="UPF0246"/>
    <property type="match status" value="1"/>
</dbReference>
<evidence type="ECO:0000256" key="1">
    <source>
        <dbReference type="HAMAP-Rule" id="MF_00652"/>
    </source>
</evidence>
<dbReference type="InterPro" id="IPR005583">
    <property type="entry name" value="YaaA"/>
</dbReference>
<dbReference type="AlphaFoldDB" id="A0A5C5SB97"/>
<dbReference type="EMBL" id="VOHL01000005">
    <property type="protein sequence ID" value="TWS97161.1"/>
    <property type="molecule type" value="Genomic_DNA"/>
</dbReference>
<organism evidence="2 3">
    <name type="scientific">Streptococcus cuniculipharyngis</name>
    <dbReference type="NCBI Taxonomy" id="1562651"/>
    <lineage>
        <taxon>Bacteria</taxon>
        <taxon>Bacillati</taxon>
        <taxon>Bacillota</taxon>
        <taxon>Bacilli</taxon>
        <taxon>Lactobacillales</taxon>
        <taxon>Streptococcaceae</taxon>
        <taxon>Streptococcus</taxon>
    </lineage>
</organism>
<dbReference type="PANTHER" id="PTHR30283:SF4">
    <property type="entry name" value="PEROXIDE STRESS RESISTANCE PROTEIN YAAA"/>
    <property type="match status" value="1"/>
</dbReference>
<dbReference type="PANTHER" id="PTHR30283">
    <property type="entry name" value="PEROXIDE STRESS RESPONSE PROTEIN YAAA"/>
    <property type="match status" value="1"/>
</dbReference>
<proteinExistence type="inferred from homology"/>
<comment type="caution">
    <text evidence="2">The sequence shown here is derived from an EMBL/GenBank/DDBJ whole genome shotgun (WGS) entry which is preliminary data.</text>
</comment>
<evidence type="ECO:0000313" key="2">
    <source>
        <dbReference type="EMBL" id="TWS97161.1"/>
    </source>
</evidence>